<feature type="domain" description="BESS" evidence="4">
    <location>
        <begin position="187"/>
        <end position="226"/>
    </location>
</feature>
<comment type="subcellular location">
    <subcellularLocation>
        <location evidence="1">Nucleus</location>
    </subcellularLocation>
</comment>
<organism evidence="5 6">
    <name type="scientific">Loxostege sticticalis</name>
    <name type="common">Beet webworm moth</name>
    <dbReference type="NCBI Taxonomy" id="481309"/>
    <lineage>
        <taxon>Eukaryota</taxon>
        <taxon>Metazoa</taxon>
        <taxon>Ecdysozoa</taxon>
        <taxon>Arthropoda</taxon>
        <taxon>Hexapoda</taxon>
        <taxon>Insecta</taxon>
        <taxon>Pterygota</taxon>
        <taxon>Neoptera</taxon>
        <taxon>Endopterygota</taxon>
        <taxon>Lepidoptera</taxon>
        <taxon>Glossata</taxon>
        <taxon>Ditrysia</taxon>
        <taxon>Pyraloidea</taxon>
        <taxon>Crambidae</taxon>
        <taxon>Pyraustinae</taxon>
        <taxon>Loxostege</taxon>
    </lineage>
</organism>
<name>A0ABD0TP80_LOXSC</name>
<dbReference type="InterPro" id="IPR039353">
    <property type="entry name" value="TF_Adf1"/>
</dbReference>
<keyword evidence="1" id="KW-0539">Nucleus</keyword>
<evidence type="ECO:0008006" key="7">
    <source>
        <dbReference type="Google" id="ProtNLM"/>
    </source>
</evidence>
<evidence type="ECO:0000313" key="5">
    <source>
        <dbReference type="EMBL" id="KAL0851020.1"/>
    </source>
</evidence>
<dbReference type="InterPro" id="IPR004210">
    <property type="entry name" value="BESS_motif"/>
</dbReference>
<sequence length="231" mass="26968">MDTETLINVISRKPAIWMTKHPQHRYRSVTGALWEEVKKEFPDTEVNSLRKKWKYLKYTYRRQLKKSQTNWKYFEMMGFLKDQYEDDEHETDPLNIERNNGDSAEDASSMAEASSPVIISSSPPSPAPLPNFAAVNCEENSQQQNSDTLRAFRKRPIVDNDNQTNAVNTKKKFETMEKQFSIEDVTKSDDYYFLMSLLPQIIKLPPIQKLRLRNKFHQAVLDEMSACYGKS</sequence>
<protein>
    <recommendedName>
        <fullName evidence="7">BESS domain-containing protein</fullName>
    </recommendedName>
</protein>
<evidence type="ECO:0000259" key="4">
    <source>
        <dbReference type="PROSITE" id="PS51031"/>
    </source>
</evidence>
<dbReference type="InterPro" id="IPR006578">
    <property type="entry name" value="MADF-dom"/>
</dbReference>
<gene>
    <name evidence="5" type="ORF">ABMA28_006912</name>
</gene>
<feature type="compositionally biased region" description="Low complexity" evidence="2">
    <location>
        <begin position="106"/>
        <end position="122"/>
    </location>
</feature>
<evidence type="ECO:0000256" key="2">
    <source>
        <dbReference type="SAM" id="MobiDB-lite"/>
    </source>
</evidence>
<evidence type="ECO:0000313" key="6">
    <source>
        <dbReference type="Proteomes" id="UP001549921"/>
    </source>
</evidence>
<dbReference type="Pfam" id="PF10545">
    <property type="entry name" value="MADF_DNA_bdg"/>
    <property type="match status" value="1"/>
</dbReference>
<feature type="region of interest" description="Disordered" evidence="2">
    <location>
        <begin position="85"/>
        <end position="132"/>
    </location>
</feature>
<dbReference type="SMART" id="SM00595">
    <property type="entry name" value="MADF"/>
    <property type="match status" value="1"/>
</dbReference>
<evidence type="ECO:0000259" key="3">
    <source>
        <dbReference type="PROSITE" id="PS51029"/>
    </source>
</evidence>
<dbReference type="AlphaFoldDB" id="A0ABD0TP80"/>
<evidence type="ECO:0000256" key="1">
    <source>
        <dbReference type="PROSITE-ProRule" id="PRU00371"/>
    </source>
</evidence>
<proteinExistence type="predicted"/>
<dbReference type="EMBL" id="JBEDNZ010000002">
    <property type="protein sequence ID" value="KAL0851020.1"/>
    <property type="molecule type" value="Genomic_DNA"/>
</dbReference>
<comment type="caution">
    <text evidence="5">The sequence shown here is derived from an EMBL/GenBank/DDBJ whole genome shotgun (WGS) entry which is preliminary data.</text>
</comment>
<dbReference type="PROSITE" id="PS51031">
    <property type="entry name" value="BESS"/>
    <property type="match status" value="1"/>
</dbReference>
<dbReference type="PROSITE" id="PS51029">
    <property type="entry name" value="MADF"/>
    <property type="match status" value="1"/>
</dbReference>
<dbReference type="Pfam" id="PF02944">
    <property type="entry name" value="BESS"/>
    <property type="match status" value="1"/>
</dbReference>
<dbReference type="PANTHER" id="PTHR12243">
    <property type="entry name" value="MADF DOMAIN TRANSCRIPTION FACTOR"/>
    <property type="match status" value="1"/>
</dbReference>
<feature type="domain" description="MADF" evidence="3">
    <location>
        <begin position="5"/>
        <end position="85"/>
    </location>
</feature>
<dbReference type="GO" id="GO:0005634">
    <property type="term" value="C:nucleus"/>
    <property type="evidence" value="ECO:0007669"/>
    <property type="project" value="UniProtKB-SubCell"/>
</dbReference>
<dbReference type="Proteomes" id="UP001549921">
    <property type="component" value="Unassembled WGS sequence"/>
</dbReference>
<accession>A0ABD0TP80</accession>
<dbReference type="PANTHER" id="PTHR12243:SF64">
    <property type="entry name" value="DORSAL INTERACTING PROTEIN 3-RELATED"/>
    <property type="match status" value="1"/>
</dbReference>
<reference evidence="5 6" key="1">
    <citation type="submission" date="2024-06" db="EMBL/GenBank/DDBJ databases">
        <title>A chromosome-level genome assembly of beet webworm, Loxostege sticticalis.</title>
        <authorList>
            <person name="Zhang Y."/>
        </authorList>
    </citation>
    <scope>NUCLEOTIDE SEQUENCE [LARGE SCALE GENOMIC DNA]</scope>
    <source>
        <strain evidence="5">AQ028</strain>
        <tissue evidence="5">Male pupae</tissue>
    </source>
</reference>